<dbReference type="EMBL" id="WMJX01000057">
    <property type="protein sequence ID" value="MTG99290.1"/>
    <property type="molecule type" value="Genomic_DNA"/>
</dbReference>
<comment type="caution">
    <text evidence="1">The sequence shown here is derived from an EMBL/GenBank/DDBJ whole genome shotgun (WGS) entry which is preliminary data.</text>
</comment>
<accession>A0A6I3LPN1</accession>
<evidence type="ECO:0008006" key="3">
    <source>
        <dbReference type="Google" id="ProtNLM"/>
    </source>
</evidence>
<sequence length="125" mass="14273">MKIIIGGNKIICFVLLILSFSCQQKTEKGSEQRQAVENNQLINQGEANVLNVNYVNMDRDTLFISYDNINNWALIKLNKKEVILPKLVINGDTIYKDDNFSLGFCSKKICLKDKKKIIFEGTIVK</sequence>
<dbReference type="AlphaFoldDB" id="A0A6I3LPN1"/>
<organism evidence="1 2">
    <name type="scientific">Myroides albus</name>
    <dbReference type="NCBI Taxonomy" id="2562892"/>
    <lineage>
        <taxon>Bacteria</taxon>
        <taxon>Pseudomonadati</taxon>
        <taxon>Bacteroidota</taxon>
        <taxon>Flavobacteriia</taxon>
        <taxon>Flavobacteriales</taxon>
        <taxon>Flavobacteriaceae</taxon>
        <taxon>Myroides</taxon>
    </lineage>
</organism>
<evidence type="ECO:0000313" key="2">
    <source>
        <dbReference type="Proteomes" id="UP000438760"/>
    </source>
</evidence>
<dbReference type="PROSITE" id="PS51257">
    <property type="entry name" value="PROKAR_LIPOPROTEIN"/>
    <property type="match status" value="1"/>
</dbReference>
<dbReference type="Proteomes" id="UP000438760">
    <property type="component" value="Unassembled WGS sequence"/>
</dbReference>
<gene>
    <name evidence="1" type="ORF">GJV76_14350</name>
</gene>
<evidence type="ECO:0000313" key="1">
    <source>
        <dbReference type="EMBL" id="MTG99290.1"/>
    </source>
</evidence>
<name>A0A6I3LPN1_9FLAO</name>
<reference evidence="1 2" key="1">
    <citation type="submission" date="2019-11" db="EMBL/GenBank/DDBJ databases">
        <title>Genome of Strain BIT-d1.</title>
        <authorList>
            <person name="Yang Y."/>
        </authorList>
    </citation>
    <scope>NUCLEOTIDE SEQUENCE [LARGE SCALE GENOMIC DNA]</scope>
    <source>
        <strain evidence="1 2">BIT-d1</strain>
    </source>
</reference>
<proteinExistence type="predicted"/>
<keyword evidence="2" id="KW-1185">Reference proteome</keyword>
<dbReference type="RefSeq" id="WP_155093287.1">
    <property type="nucleotide sequence ID" value="NZ_CP102754.1"/>
</dbReference>
<protein>
    <recommendedName>
        <fullName evidence="3">Lipoprotein</fullName>
    </recommendedName>
</protein>